<evidence type="ECO:0000256" key="5">
    <source>
        <dbReference type="ARBA" id="ARBA00022989"/>
    </source>
</evidence>
<name>A0ABS7S9H5_9MICO</name>
<dbReference type="InterPro" id="IPR035906">
    <property type="entry name" value="MetI-like_sf"/>
</dbReference>
<gene>
    <name evidence="9" type="ORF">KCQ71_11425</name>
</gene>
<dbReference type="PANTHER" id="PTHR43744">
    <property type="entry name" value="ABC TRANSPORTER PERMEASE PROTEIN MG189-RELATED-RELATED"/>
    <property type="match status" value="1"/>
</dbReference>
<evidence type="ECO:0000256" key="3">
    <source>
        <dbReference type="ARBA" id="ARBA00022475"/>
    </source>
</evidence>
<dbReference type="EMBL" id="JAGSHT010000011">
    <property type="protein sequence ID" value="MBZ2196767.1"/>
    <property type="molecule type" value="Genomic_DNA"/>
</dbReference>
<feature type="transmembrane region" description="Helical" evidence="7">
    <location>
        <begin position="265"/>
        <end position="286"/>
    </location>
</feature>
<comment type="similarity">
    <text evidence="7">Belongs to the binding-protein-dependent transport system permease family.</text>
</comment>
<dbReference type="CDD" id="cd06261">
    <property type="entry name" value="TM_PBP2"/>
    <property type="match status" value="1"/>
</dbReference>
<feature type="transmembrane region" description="Helical" evidence="7">
    <location>
        <begin position="98"/>
        <end position="117"/>
    </location>
</feature>
<keyword evidence="4 7" id="KW-0812">Transmembrane</keyword>
<keyword evidence="6 7" id="KW-0472">Membrane</keyword>
<feature type="transmembrane region" description="Helical" evidence="7">
    <location>
        <begin position="34"/>
        <end position="58"/>
    </location>
</feature>
<evidence type="ECO:0000259" key="8">
    <source>
        <dbReference type="PROSITE" id="PS50928"/>
    </source>
</evidence>
<dbReference type="SUPFAM" id="SSF161098">
    <property type="entry name" value="MetI-like"/>
    <property type="match status" value="1"/>
</dbReference>
<dbReference type="InterPro" id="IPR000515">
    <property type="entry name" value="MetI-like"/>
</dbReference>
<dbReference type="PROSITE" id="PS50928">
    <property type="entry name" value="ABC_TM1"/>
    <property type="match status" value="1"/>
</dbReference>
<accession>A0ABS7S9H5</accession>
<evidence type="ECO:0000256" key="7">
    <source>
        <dbReference type="RuleBase" id="RU363032"/>
    </source>
</evidence>
<evidence type="ECO:0000256" key="2">
    <source>
        <dbReference type="ARBA" id="ARBA00022448"/>
    </source>
</evidence>
<dbReference type="Gene3D" id="1.10.3720.10">
    <property type="entry name" value="MetI-like"/>
    <property type="match status" value="1"/>
</dbReference>
<dbReference type="Pfam" id="PF00528">
    <property type="entry name" value="BPD_transp_1"/>
    <property type="match status" value="1"/>
</dbReference>
<sequence>MSATLTSTDPSRTADGMPKLFPSRRSVGRWRPHLWHLFLIPFCVLWVYPFIWMFSAAFKSQREMLLGGLSLIPEEPTLDNFTRAWTTAKFGEYTVNTIIFTVLVVGIVLVVTSLAGYALSRPGLPFKKLIIGVLVAAMFIPHGYTIIPVFILVNELGLGNSLLGAALAQAGPVHVVPVLLFMGFFSGMPSELEDAAKVDGAGFFRTFLSIMLPLSKPVIGTVALQNFIGAWSAFFVPLVFTLGNPSLRTLGVGMYNFFGQESTDFAGLAAGATISVLPTIIVFLLLQKTFIEGIAGAVKS</sequence>
<evidence type="ECO:0000256" key="1">
    <source>
        <dbReference type="ARBA" id="ARBA00004651"/>
    </source>
</evidence>
<evidence type="ECO:0000313" key="9">
    <source>
        <dbReference type="EMBL" id="MBZ2196767.1"/>
    </source>
</evidence>
<organism evidence="9 10">
    <name type="scientific">Occultella gossypii</name>
    <dbReference type="NCBI Taxonomy" id="2800820"/>
    <lineage>
        <taxon>Bacteria</taxon>
        <taxon>Bacillati</taxon>
        <taxon>Actinomycetota</taxon>
        <taxon>Actinomycetes</taxon>
        <taxon>Micrococcales</taxon>
        <taxon>Ruaniaceae</taxon>
        <taxon>Occultella</taxon>
    </lineage>
</organism>
<reference evidence="9 10" key="1">
    <citation type="submission" date="2021-04" db="EMBL/GenBank/DDBJ databases">
        <title>Ruania sp. nov., isolated from sandy soil of mangrove forest.</title>
        <authorList>
            <person name="Ge X."/>
            <person name="Huang R."/>
            <person name="Liu W."/>
        </authorList>
    </citation>
    <scope>NUCLEOTIDE SEQUENCE [LARGE SCALE GENOMIC DNA]</scope>
    <source>
        <strain evidence="9 10">N2-46</strain>
    </source>
</reference>
<feature type="transmembrane region" description="Helical" evidence="7">
    <location>
        <begin position="165"/>
        <end position="185"/>
    </location>
</feature>
<dbReference type="Proteomes" id="UP000826651">
    <property type="component" value="Unassembled WGS sequence"/>
</dbReference>
<feature type="transmembrane region" description="Helical" evidence="7">
    <location>
        <begin position="129"/>
        <end position="153"/>
    </location>
</feature>
<protein>
    <submittedName>
        <fullName evidence="9">Carbohydrate ABC transporter permease</fullName>
    </submittedName>
</protein>
<evidence type="ECO:0000256" key="4">
    <source>
        <dbReference type="ARBA" id="ARBA00022692"/>
    </source>
</evidence>
<feature type="domain" description="ABC transmembrane type-1" evidence="8">
    <location>
        <begin position="94"/>
        <end position="286"/>
    </location>
</feature>
<keyword evidence="10" id="KW-1185">Reference proteome</keyword>
<comment type="caution">
    <text evidence="9">The sequence shown here is derived from an EMBL/GenBank/DDBJ whole genome shotgun (WGS) entry which is preliminary data.</text>
</comment>
<keyword evidence="5 7" id="KW-1133">Transmembrane helix</keyword>
<proteinExistence type="inferred from homology"/>
<keyword evidence="3" id="KW-1003">Cell membrane</keyword>
<evidence type="ECO:0000313" key="10">
    <source>
        <dbReference type="Proteomes" id="UP000826651"/>
    </source>
</evidence>
<dbReference type="RefSeq" id="WP_223405957.1">
    <property type="nucleotide sequence ID" value="NZ_JAGSHT010000011.1"/>
</dbReference>
<comment type="subcellular location">
    <subcellularLocation>
        <location evidence="1 7">Cell membrane</location>
        <topology evidence="1 7">Multi-pass membrane protein</topology>
    </subcellularLocation>
</comment>
<evidence type="ECO:0000256" key="6">
    <source>
        <dbReference type="ARBA" id="ARBA00023136"/>
    </source>
</evidence>
<feature type="transmembrane region" description="Helical" evidence="7">
    <location>
        <begin position="218"/>
        <end position="240"/>
    </location>
</feature>
<dbReference type="PANTHER" id="PTHR43744:SF8">
    <property type="entry name" value="SN-GLYCEROL-3-PHOSPHATE TRANSPORT SYSTEM PERMEASE PROTEIN UGPE"/>
    <property type="match status" value="1"/>
</dbReference>
<keyword evidence="2 7" id="KW-0813">Transport</keyword>